<name>A0A8X6IUN6_TRICU</name>
<accession>A0A8X6IUN6</accession>
<protein>
    <submittedName>
        <fullName evidence="1">Uncharacterized protein</fullName>
    </submittedName>
</protein>
<organism evidence="1 2">
    <name type="scientific">Trichonephila clavata</name>
    <name type="common">Joro spider</name>
    <name type="synonym">Nephila clavata</name>
    <dbReference type="NCBI Taxonomy" id="2740835"/>
    <lineage>
        <taxon>Eukaryota</taxon>
        <taxon>Metazoa</taxon>
        <taxon>Ecdysozoa</taxon>
        <taxon>Arthropoda</taxon>
        <taxon>Chelicerata</taxon>
        <taxon>Arachnida</taxon>
        <taxon>Araneae</taxon>
        <taxon>Araneomorphae</taxon>
        <taxon>Entelegynae</taxon>
        <taxon>Araneoidea</taxon>
        <taxon>Nephilidae</taxon>
        <taxon>Trichonephila</taxon>
    </lineage>
</organism>
<dbReference type="EMBL" id="BMAO01039080">
    <property type="protein sequence ID" value="GFR28804.1"/>
    <property type="molecule type" value="Genomic_DNA"/>
</dbReference>
<proteinExistence type="predicted"/>
<dbReference type="Proteomes" id="UP000887116">
    <property type="component" value="Unassembled WGS sequence"/>
</dbReference>
<comment type="caution">
    <text evidence="1">The sequence shown here is derived from an EMBL/GenBank/DDBJ whole genome shotgun (WGS) entry which is preliminary data.</text>
</comment>
<gene>
    <name evidence="1" type="ORF">TNCT_385241</name>
</gene>
<reference evidence="1" key="1">
    <citation type="submission" date="2020-07" db="EMBL/GenBank/DDBJ databases">
        <title>Multicomponent nature underlies the extraordinary mechanical properties of spider dragline silk.</title>
        <authorList>
            <person name="Kono N."/>
            <person name="Nakamura H."/>
            <person name="Mori M."/>
            <person name="Yoshida Y."/>
            <person name="Ohtoshi R."/>
            <person name="Malay A.D."/>
            <person name="Moran D.A.P."/>
            <person name="Tomita M."/>
            <person name="Numata K."/>
            <person name="Arakawa K."/>
        </authorList>
    </citation>
    <scope>NUCLEOTIDE SEQUENCE</scope>
</reference>
<keyword evidence="2" id="KW-1185">Reference proteome</keyword>
<dbReference type="AlphaFoldDB" id="A0A8X6IUN6"/>
<evidence type="ECO:0000313" key="1">
    <source>
        <dbReference type="EMBL" id="GFR28804.1"/>
    </source>
</evidence>
<dbReference type="OrthoDB" id="9971063at2759"/>
<evidence type="ECO:0000313" key="2">
    <source>
        <dbReference type="Proteomes" id="UP000887116"/>
    </source>
</evidence>
<sequence length="109" mass="12394">MHDTGRRQLTRTVDFEERILQSFEDNPNARTRDIAQQFGVCQSAEWRIVPELSRCLSLTTLTGRPEIPNLSRDSFTNIVGLYVLAHIRKICGFKMTGLQLIAQLLCACV</sequence>